<dbReference type="Pfam" id="PF13361">
    <property type="entry name" value="UvrD_C"/>
    <property type="match status" value="1"/>
</dbReference>
<gene>
    <name evidence="17" type="ORF">D4L85_01740</name>
</gene>
<keyword evidence="2 14" id="KW-0547">Nucleotide-binding</keyword>
<dbReference type="SUPFAM" id="SSF52540">
    <property type="entry name" value="P-loop containing nucleoside triphosphate hydrolases"/>
    <property type="match status" value="1"/>
</dbReference>
<name>A0A385SCM4_9BACT</name>
<keyword evidence="7 14" id="KW-0067">ATP-binding</keyword>
<dbReference type="GO" id="GO:0043138">
    <property type="term" value="F:3'-5' DNA helicase activity"/>
    <property type="evidence" value="ECO:0007669"/>
    <property type="project" value="UniProtKB-EC"/>
</dbReference>
<dbReference type="GO" id="GO:0005829">
    <property type="term" value="C:cytosol"/>
    <property type="evidence" value="ECO:0007669"/>
    <property type="project" value="TreeGrafter"/>
</dbReference>
<dbReference type="InterPro" id="IPR038726">
    <property type="entry name" value="PDDEXK_AddAB-type"/>
</dbReference>
<dbReference type="Gene3D" id="3.40.50.300">
    <property type="entry name" value="P-loop containing nucleotide triphosphate hydrolases"/>
    <property type="match status" value="3"/>
</dbReference>
<evidence type="ECO:0000256" key="4">
    <source>
        <dbReference type="ARBA" id="ARBA00022801"/>
    </source>
</evidence>
<evidence type="ECO:0000313" key="18">
    <source>
        <dbReference type="Proteomes" id="UP000266183"/>
    </source>
</evidence>
<protein>
    <recommendedName>
        <fullName evidence="12">DNA 3'-5' helicase</fullName>
        <ecNumber evidence="12">5.6.2.4</ecNumber>
    </recommendedName>
</protein>
<evidence type="ECO:0000256" key="11">
    <source>
        <dbReference type="ARBA" id="ARBA00034617"/>
    </source>
</evidence>
<feature type="binding site" evidence="14">
    <location>
        <begin position="49"/>
        <end position="56"/>
    </location>
    <ligand>
        <name>ATP</name>
        <dbReference type="ChEBI" id="CHEBI:30616"/>
    </ligand>
</feature>
<dbReference type="AlphaFoldDB" id="A0A385SCM4"/>
<keyword evidence="18" id="KW-1185">Reference proteome</keyword>
<evidence type="ECO:0000256" key="2">
    <source>
        <dbReference type="ARBA" id="ARBA00022741"/>
    </source>
</evidence>
<evidence type="ECO:0000256" key="8">
    <source>
        <dbReference type="ARBA" id="ARBA00023125"/>
    </source>
</evidence>
<dbReference type="PROSITE" id="PS51198">
    <property type="entry name" value="UVRD_HELICASE_ATP_BIND"/>
    <property type="match status" value="1"/>
</dbReference>
<dbReference type="InterPro" id="IPR014017">
    <property type="entry name" value="DNA_helicase_UvrD-like_C"/>
</dbReference>
<feature type="domain" description="UvrD-like helicase ATP-binding" evidence="15">
    <location>
        <begin position="28"/>
        <end position="504"/>
    </location>
</feature>
<dbReference type="PROSITE" id="PS51217">
    <property type="entry name" value="UVRD_HELICASE_CTER"/>
    <property type="match status" value="1"/>
</dbReference>
<keyword evidence="9" id="KW-0234">DNA repair</keyword>
<dbReference type="EC" id="5.6.2.4" evidence="12"/>
<evidence type="ECO:0000256" key="6">
    <source>
        <dbReference type="ARBA" id="ARBA00022839"/>
    </source>
</evidence>
<dbReference type="GO" id="GO:0004527">
    <property type="term" value="F:exonuclease activity"/>
    <property type="evidence" value="ECO:0007669"/>
    <property type="project" value="UniProtKB-KW"/>
</dbReference>
<dbReference type="GO" id="GO:0005524">
    <property type="term" value="F:ATP binding"/>
    <property type="evidence" value="ECO:0007669"/>
    <property type="project" value="UniProtKB-UniRule"/>
</dbReference>
<evidence type="ECO:0000256" key="7">
    <source>
        <dbReference type="ARBA" id="ARBA00022840"/>
    </source>
</evidence>
<comment type="catalytic activity">
    <reaction evidence="13">
        <text>ATP + H2O = ADP + phosphate + H(+)</text>
        <dbReference type="Rhea" id="RHEA:13065"/>
        <dbReference type="ChEBI" id="CHEBI:15377"/>
        <dbReference type="ChEBI" id="CHEBI:15378"/>
        <dbReference type="ChEBI" id="CHEBI:30616"/>
        <dbReference type="ChEBI" id="CHEBI:43474"/>
        <dbReference type="ChEBI" id="CHEBI:456216"/>
        <dbReference type="EC" id="5.6.2.4"/>
    </reaction>
</comment>
<keyword evidence="1" id="KW-0540">Nuclease</keyword>
<evidence type="ECO:0000313" key="17">
    <source>
        <dbReference type="EMBL" id="AYB29383.1"/>
    </source>
</evidence>
<dbReference type="Gene3D" id="1.10.3170.10">
    <property type="entry name" value="Recbcd, chain B, domain 2"/>
    <property type="match status" value="1"/>
</dbReference>
<evidence type="ECO:0000256" key="1">
    <source>
        <dbReference type="ARBA" id="ARBA00022722"/>
    </source>
</evidence>
<keyword evidence="10" id="KW-0413">Isomerase</keyword>
<feature type="domain" description="UvrD-like helicase C-terminal" evidence="16">
    <location>
        <begin position="528"/>
        <end position="780"/>
    </location>
</feature>
<dbReference type="GO" id="GO:0003677">
    <property type="term" value="F:DNA binding"/>
    <property type="evidence" value="ECO:0007669"/>
    <property type="project" value="UniProtKB-KW"/>
</dbReference>
<evidence type="ECO:0000256" key="14">
    <source>
        <dbReference type="PROSITE-ProRule" id="PRU00560"/>
    </source>
</evidence>
<keyword evidence="3" id="KW-0227">DNA damage</keyword>
<keyword evidence="6" id="KW-0269">Exonuclease</keyword>
<reference evidence="18" key="1">
    <citation type="submission" date="2018-09" db="EMBL/GenBank/DDBJ databases">
        <title>Chryseolinea sp. KIS68-18 isolated from soil.</title>
        <authorList>
            <person name="Weon H.-Y."/>
            <person name="Kwon S.-W."/>
            <person name="Lee S.A."/>
        </authorList>
    </citation>
    <scope>NUCLEOTIDE SEQUENCE [LARGE SCALE GENOMIC DNA]</scope>
    <source>
        <strain evidence="18">KIS68-18</strain>
    </source>
</reference>
<evidence type="ECO:0000259" key="15">
    <source>
        <dbReference type="PROSITE" id="PS51198"/>
    </source>
</evidence>
<dbReference type="InterPro" id="IPR014016">
    <property type="entry name" value="UvrD-like_ATP-bd"/>
</dbReference>
<dbReference type="GO" id="GO:0000725">
    <property type="term" value="P:recombinational repair"/>
    <property type="evidence" value="ECO:0007669"/>
    <property type="project" value="TreeGrafter"/>
</dbReference>
<evidence type="ECO:0000256" key="9">
    <source>
        <dbReference type="ARBA" id="ARBA00023204"/>
    </source>
</evidence>
<dbReference type="InterPro" id="IPR027417">
    <property type="entry name" value="P-loop_NTPase"/>
</dbReference>
<dbReference type="InterPro" id="IPR000212">
    <property type="entry name" value="DNA_helicase_UvrD/REP"/>
</dbReference>
<organism evidence="17 18">
    <name type="scientific">Chryseolinea soli</name>
    <dbReference type="NCBI Taxonomy" id="2321403"/>
    <lineage>
        <taxon>Bacteria</taxon>
        <taxon>Pseudomonadati</taxon>
        <taxon>Bacteroidota</taxon>
        <taxon>Cytophagia</taxon>
        <taxon>Cytophagales</taxon>
        <taxon>Fulvivirgaceae</taxon>
        <taxon>Chryseolinea</taxon>
    </lineage>
</organism>
<dbReference type="Gene3D" id="3.90.320.10">
    <property type="match status" value="1"/>
</dbReference>
<dbReference type="PANTHER" id="PTHR11070">
    <property type="entry name" value="UVRD / RECB / PCRA DNA HELICASE FAMILY MEMBER"/>
    <property type="match status" value="1"/>
</dbReference>
<comment type="catalytic activity">
    <reaction evidence="11">
        <text>Couples ATP hydrolysis with the unwinding of duplex DNA by translocating in the 3'-5' direction.</text>
        <dbReference type="EC" id="5.6.2.4"/>
    </reaction>
</comment>
<dbReference type="PANTHER" id="PTHR11070:SF67">
    <property type="entry name" value="DNA 3'-5' HELICASE"/>
    <property type="match status" value="1"/>
</dbReference>
<dbReference type="EMBL" id="CP032382">
    <property type="protein sequence ID" value="AYB29383.1"/>
    <property type="molecule type" value="Genomic_DNA"/>
</dbReference>
<evidence type="ECO:0000256" key="13">
    <source>
        <dbReference type="ARBA" id="ARBA00048988"/>
    </source>
</evidence>
<dbReference type="InterPro" id="IPR011604">
    <property type="entry name" value="PDDEXK-like_dom_sf"/>
</dbReference>
<keyword evidence="8" id="KW-0238">DNA-binding</keyword>
<accession>A0A385SCM4</accession>
<dbReference type="Pfam" id="PF00580">
    <property type="entry name" value="UvrD-helicase"/>
    <property type="match status" value="1"/>
</dbReference>
<evidence type="ECO:0000256" key="10">
    <source>
        <dbReference type="ARBA" id="ARBA00023235"/>
    </source>
</evidence>
<evidence type="ECO:0000256" key="3">
    <source>
        <dbReference type="ARBA" id="ARBA00022763"/>
    </source>
</evidence>
<keyword evidence="4 14" id="KW-0378">Hydrolase</keyword>
<keyword evidence="5 14" id="KW-0347">Helicase</keyword>
<evidence type="ECO:0000259" key="16">
    <source>
        <dbReference type="PROSITE" id="PS51217"/>
    </source>
</evidence>
<evidence type="ECO:0000256" key="12">
    <source>
        <dbReference type="ARBA" id="ARBA00034808"/>
    </source>
</evidence>
<dbReference type="Proteomes" id="UP000266183">
    <property type="component" value="Chromosome"/>
</dbReference>
<proteinExistence type="predicted"/>
<evidence type="ECO:0000256" key="5">
    <source>
        <dbReference type="ARBA" id="ARBA00022806"/>
    </source>
</evidence>
<sequence>MIKKPLSRNIHSVRCVCRGLFRKFQVHFLAFRHFNLSHFLDKLFSIYRSSAGSGKTRTLAKAYLLLALRYRADYFKHILAVTFTNKATQEMKDRILAYLDDFANGRANELAEEIKKELELDDNTFQQYAQEAQAAILHKYAQFSISTIDAFFQKVIRSFTREAGLVGDYRLEIEQDAVLEEVIDNLIDELGANKELTDWVVEFAKENLENERAWDVRQSLLEFSNEIFREEFKDIEDQVIKTTGDRKFFNTLRATLWQQRNFFTNKVTGPAREAVAILSEWDPSDIHYGKGSGIYGFLEQFASEKKLKEIRPPGDRLPTYLTAENWPSKKCRDRRGLIAVAEQKLIPILRQLMEDYELNYKKSLSAEVALQNLYVFGLLSDISRKLREYKDENNLMLLADAPKFLNGVIQDSDTPFIYEKVGSFYRNYLIDEFQDTSAMQWKNFLPLLVNSLDQGYTSLVVGDVKQAIYRWRGGDLKLLQQEIEQHIGPARVSVKELSSNFRSALVVVDFNNKVFEKASAMVALETGQSIPKEAYHDITQKISRTEEGFVQVKFLQEEADVSWKDQALEEVPRYLEKLQEMGVPLKDIAFLVRKNEEGQEIVAHLLQYKNSGHAKPGCSYDVVSNESLRLDGAASVNLLLGAMRYLLNPDDAIARAQLGYEFAKLHEPERSLTDVFAVTNQVFFEGNLPDAFKKEKAALKKLPLFELTETLVDIFKIGNISGEIAYLLAFQNLVLEFYTREKNDLGAFLEWWEANKQKKSVQVSGDVDAAQILTVHKSKGLQFKYVIIPFCSWNLDHDSLRAPHLWVTAPEQPFADAGFMPVKYSSTLQQTYFAGYYETERTRSYLDNLNLLYVALTRAEAGLMVMAPHPDVRKKNVAQLLYNSLPKEDEKQWNEAHQEFNAGTWTTSSTPTRHDDSALGLPVYTSFRWRDKLVMRQSAKTFFEDTPSEQQEKISYGIYLHTVLSRIAYAQDIPDTLDRIVLEGLITHEQKEVLYEQLQELMRNDQIASWFSEAWDVRTEIPILMPGGAENRIDRLLIKDKKAVVIDFKTGEPAKADQQQVSEYMEILRQMNFTDISGHLLYIKKGEVISVPRGKPKAVRKIDDKQLGLGF</sequence>
<dbReference type="KEGG" id="chk:D4L85_01740"/>
<dbReference type="Pfam" id="PF12705">
    <property type="entry name" value="PDDEXK_1"/>
    <property type="match status" value="1"/>
</dbReference>